<accession>A0A369Q024</accession>
<organism evidence="1 2">
    <name type="scientific">Pedobacter chinensis</name>
    <dbReference type="NCBI Taxonomy" id="2282421"/>
    <lineage>
        <taxon>Bacteria</taxon>
        <taxon>Pseudomonadati</taxon>
        <taxon>Bacteroidota</taxon>
        <taxon>Sphingobacteriia</taxon>
        <taxon>Sphingobacteriales</taxon>
        <taxon>Sphingobacteriaceae</taxon>
        <taxon>Pedobacter</taxon>
    </lineage>
</organism>
<dbReference type="SUPFAM" id="SSF56634">
    <property type="entry name" value="Heme-dependent catalase-like"/>
    <property type="match status" value="1"/>
</dbReference>
<evidence type="ECO:0008006" key="3">
    <source>
        <dbReference type="Google" id="ProtNLM"/>
    </source>
</evidence>
<sequence length="335" mass="38615">MDQDKMEKEQKLIERMTAILEQKMVRDYAGGIIKRDAHPKDLGLVKAVFSIAENLPDDVAKGIFSAPKKYNCLIRLSNSSGRIKSDKEKDFRGFAIKLLDVQGERVDTAEKHTQDFILMSNPTMPFGTVKLFHDAVYYSIKWHPLLFVARLILTGNKKVLTEIKKGKANHTSSFDIRYWSTTPYQLEDSLIKYTIIPTSEHMSTFPVEPDDDYLLANNAAHLREHEASFDFLIQFFKNEKDTPLENAGIEWKELHSPFIKIATITIPKQDILTEQRKDLAEVLAFSPANSLLAHQPFGGLNKARMHIYKRLAFFRNRMNEEYPLEPDCETYDTIR</sequence>
<protein>
    <recommendedName>
        <fullName evidence="3">Catalase</fullName>
    </recommendedName>
</protein>
<keyword evidence="2" id="KW-1185">Reference proteome</keyword>
<evidence type="ECO:0000313" key="1">
    <source>
        <dbReference type="EMBL" id="RDC56356.1"/>
    </source>
</evidence>
<dbReference type="EMBL" id="QPKV01000004">
    <property type="protein sequence ID" value="RDC56356.1"/>
    <property type="molecule type" value="Genomic_DNA"/>
</dbReference>
<dbReference type="GO" id="GO:0020037">
    <property type="term" value="F:heme binding"/>
    <property type="evidence" value="ECO:0007669"/>
    <property type="project" value="InterPro"/>
</dbReference>
<dbReference type="OrthoDB" id="336698at2"/>
<evidence type="ECO:0000313" key="2">
    <source>
        <dbReference type="Proteomes" id="UP000253961"/>
    </source>
</evidence>
<proteinExistence type="predicted"/>
<dbReference type="Proteomes" id="UP000253961">
    <property type="component" value="Unassembled WGS sequence"/>
</dbReference>
<dbReference type="AlphaFoldDB" id="A0A369Q024"/>
<comment type="caution">
    <text evidence="1">The sequence shown here is derived from an EMBL/GenBank/DDBJ whole genome shotgun (WGS) entry which is preliminary data.</text>
</comment>
<reference evidence="1 2" key="1">
    <citation type="submission" date="2018-07" db="EMBL/GenBank/DDBJ databases">
        <title>Pedobacter sp. nov., isolated from soil.</title>
        <authorList>
            <person name="Zhou L.Y."/>
            <person name="Du Z.J."/>
        </authorList>
    </citation>
    <scope>NUCLEOTIDE SEQUENCE [LARGE SCALE GENOMIC DNA]</scope>
    <source>
        <strain evidence="1 2">JDX94</strain>
    </source>
</reference>
<name>A0A369Q024_9SPHI</name>
<gene>
    <name evidence="1" type="ORF">DU508_12185</name>
</gene>
<dbReference type="RefSeq" id="WP_115403084.1">
    <property type="nucleotide sequence ID" value="NZ_QPKV01000004.1"/>
</dbReference>
<dbReference type="InterPro" id="IPR020835">
    <property type="entry name" value="Catalase_sf"/>
</dbReference>
<dbReference type="PANTHER" id="PTHR36195">
    <property type="entry name" value="DOMAIN PROTEIN, PUTATIVE (AFU_ORTHOLOGUE AFUA_5G01990)-RELATED-RELATED"/>
    <property type="match status" value="1"/>
</dbReference>
<dbReference type="PANTHER" id="PTHR36195:SF4">
    <property type="entry name" value="DOMAIN PROTEIN, PUTATIVE (AFU_ORTHOLOGUE AFUA_5G01990)-RELATED"/>
    <property type="match status" value="1"/>
</dbReference>
<dbReference type="Gene3D" id="2.40.180.10">
    <property type="entry name" value="Catalase core domain"/>
    <property type="match status" value="1"/>
</dbReference>